<dbReference type="InterPro" id="IPR013783">
    <property type="entry name" value="Ig-like_fold"/>
</dbReference>
<dbReference type="SMART" id="SM00409">
    <property type="entry name" value="IG"/>
    <property type="match status" value="4"/>
</dbReference>
<keyword evidence="7" id="KW-1185">Reference proteome</keyword>
<keyword evidence="4" id="KW-0393">Immunoglobulin domain</keyword>
<dbReference type="InterPro" id="IPR003599">
    <property type="entry name" value="Ig_sub"/>
</dbReference>
<dbReference type="InterPro" id="IPR036179">
    <property type="entry name" value="Ig-like_dom_sf"/>
</dbReference>
<accession>A0AAY4DWG8</accession>
<feature type="domain" description="Ig-like" evidence="5">
    <location>
        <begin position="130"/>
        <end position="220"/>
    </location>
</feature>
<evidence type="ECO:0000313" key="6">
    <source>
        <dbReference type="Ensembl" id="ENSDCDP00010048841.1"/>
    </source>
</evidence>
<evidence type="ECO:0000256" key="4">
    <source>
        <dbReference type="ARBA" id="ARBA00023319"/>
    </source>
</evidence>
<dbReference type="Pfam" id="PF13927">
    <property type="entry name" value="Ig_3"/>
    <property type="match status" value="3"/>
</dbReference>
<sequence length="411" mass="45202">MMCDVLITIIPKVSEFNSCLLFMLSSFDRRMKVFINGTLSIQGVTSKDEGDYLCVARNKIGDDYVLLKVINVLLPAPYYGSRYTVHRNGTLEIRNLRKTDSSNLLCIARNEGGEVRMQVSLNVTDEFEKPQLKSPATESVALSTGISMILNCSVEGNPPPEVTWILPNGTSLLNGTSRFRFHHMSNGTLYIRNPSASEAGKYRCVGRNVAGNVERTVTLELGQKPDIYTKYSSLVSIINGENLQLNCLSKGSPLPKLIWTLPSGVVLSRAEAKGRYAVWENGTLTVQMASVYDRGTYHCRLTNEHGSSLLTVSVIVIAYPPRITNGPAAVVYARSGVAIQLNCMVIGIPKADVVWELPDKSMLKVSGQPLIQNPTSRDAGFYKCTARNVVGSDTKSTYVHVFVANIYFQSV</sequence>
<dbReference type="SMART" id="SM00408">
    <property type="entry name" value="IGc2"/>
    <property type="match status" value="4"/>
</dbReference>
<keyword evidence="3" id="KW-1015">Disulfide bond</keyword>
<feature type="domain" description="Ig-like" evidence="5">
    <location>
        <begin position="225"/>
        <end position="315"/>
    </location>
</feature>
<reference evidence="6" key="2">
    <citation type="submission" date="2025-08" db="UniProtKB">
        <authorList>
            <consortium name="Ensembl"/>
        </authorList>
    </citation>
    <scope>IDENTIFICATION</scope>
</reference>
<dbReference type="InterPro" id="IPR007110">
    <property type="entry name" value="Ig-like_dom"/>
</dbReference>
<gene>
    <name evidence="6" type="primary">mxra5b</name>
</gene>
<dbReference type="SUPFAM" id="SSF48726">
    <property type="entry name" value="Immunoglobulin"/>
    <property type="match status" value="5"/>
</dbReference>
<dbReference type="Gene3D" id="2.60.40.10">
    <property type="entry name" value="Immunoglobulins"/>
    <property type="match status" value="5"/>
</dbReference>
<dbReference type="InterPro" id="IPR003598">
    <property type="entry name" value="Ig_sub2"/>
</dbReference>
<evidence type="ECO:0000256" key="3">
    <source>
        <dbReference type="ARBA" id="ARBA00023157"/>
    </source>
</evidence>
<feature type="domain" description="Ig-like" evidence="5">
    <location>
        <begin position="321"/>
        <end position="400"/>
    </location>
</feature>
<dbReference type="GeneTree" id="ENSGT00940000159942"/>
<evidence type="ECO:0000256" key="1">
    <source>
        <dbReference type="ARBA" id="ARBA00022729"/>
    </source>
</evidence>
<reference evidence="6" key="3">
    <citation type="submission" date="2025-09" db="UniProtKB">
        <authorList>
            <consortium name="Ensembl"/>
        </authorList>
    </citation>
    <scope>IDENTIFICATION</scope>
</reference>
<dbReference type="Proteomes" id="UP000694580">
    <property type="component" value="Chromosome 9"/>
</dbReference>
<dbReference type="PANTHER" id="PTHR12231:SF253">
    <property type="entry name" value="DPR-INTERACTING PROTEIN ETA, ISOFORM B-RELATED"/>
    <property type="match status" value="1"/>
</dbReference>
<dbReference type="PANTHER" id="PTHR12231">
    <property type="entry name" value="CTX-RELATED TYPE I TRANSMEMBRANE PROTEIN"/>
    <property type="match status" value="1"/>
</dbReference>
<dbReference type="PROSITE" id="PS50835">
    <property type="entry name" value="IG_LIKE"/>
    <property type="match status" value="3"/>
</dbReference>
<keyword evidence="1" id="KW-0732">Signal</keyword>
<proteinExistence type="predicted"/>
<evidence type="ECO:0000256" key="2">
    <source>
        <dbReference type="ARBA" id="ARBA00022737"/>
    </source>
</evidence>
<evidence type="ECO:0000313" key="7">
    <source>
        <dbReference type="Proteomes" id="UP000694580"/>
    </source>
</evidence>
<keyword evidence="2" id="KW-0677">Repeat</keyword>
<dbReference type="Ensembl" id="ENSDCDT00010059196.1">
    <property type="protein sequence ID" value="ENSDCDP00010048841.1"/>
    <property type="gene ID" value="ENSDCDG00010029323.1"/>
</dbReference>
<dbReference type="InterPro" id="IPR051170">
    <property type="entry name" value="Neural/epithelial_adhesion"/>
</dbReference>
<dbReference type="FunFam" id="2.60.40.10:FF:001377">
    <property type="entry name" value="Matrix remodeling associated 5"/>
    <property type="match status" value="1"/>
</dbReference>
<dbReference type="CDD" id="cd00096">
    <property type="entry name" value="Ig"/>
    <property type="match status" value="1"/>
</dbReference>
<name>A0AAY4DWG8_9TELE</name>
<dbReference type="FunFam" id="2.60.40.10:FF:000032">
    <property type="entry name" value="palladin isoform X1"/>
    <property type="match status" value="1"/>
</dbReference>
<dbReference type="AlphaFoldDB" id="A0AAY4DWG8"/>
<reference evidence="6 7" key="1">
    <citation type="submission" date="2020-06" db="EMBL/GenBank/DDBJ databases">
        <authorList>
            <consortium name="Wellcome Sanger Institute Data Sharing"/>
        </authorList>
    </citation>
    <scope>NUCLEOTIDE SEQUENCE [LARGE SCALE GENOMIC DNA]</scope>
</reference>
<evidence type="ECO:0000259" key="5">
    <source>
        <dbReference type="PROSITE" id="PS50835"/>
    </source>
</evidence>
<organism evidence="6 7">
    <name type="scientific">Denticeps clupeoides</name>
    <name type="common">denticle herring</name>
    <dbReference type="NCBI Taxonomy" id="299321"/>
    <lineage>
        <taxon>Eukaryota</taxon>
        <taxon>Metazoa</taxon>
        <taxon>Chordata</taxon>
        <taxon>Craniata</taxon>
        <taxon>Vertebrata</taxon>
        <taxon>Euteleostomi</taxon>
        <taxon>Actinopterygii</taxon>
        <taxon>Neopterygii</taxon>
        <taxon>Teleostei</taxon>
        <taxon>Clupei</taxon>
        <taxon>Clupeiformes</taxon>
        <taxon>Denticipitoidei</taxon>
        <taxon>Denticipitidae</taxon>
        <taxon>Denticeps</taxon>
    </lineage>
</organism>
<protein>
    <recommendedName>
        <fullName evidence="5">Ig-like domain-containing protein</fullName>
    </recommendedName>
</protein>